<dbReference type="RefSeq" id="WP_369146519.1">
    <property type="nucleotide sequence ID" value="NZ_CP163444.1"/>
</dbReference>
<accession>A0AB39T917</accession>
<proteinExistence type="predicted"/>
<dbReference type="AlphaFoldDB" id="A0AB39T917"/>
<protein>
    <submittedName>
        <fullName evidence="1">Uncharacterized protein</fullName>
    </submittedName>
</protein>
<sequence>MGGNAWTQTGPYQPDLAAAFRQAQETSLAEDDHGFGERSVDDLWRDPEWHEYIFTGGTCTVLDFPCMVDATDQSDGPFMRPLTDSEVRAWSPDGRPTYEDWDEALDTGRLEFPDRAQGNCTVLYRDGRPALIGYWGVTAD</sequence>
<gene>
    <name evidence="1" type="ORF">AB5J54_27150</name>
</gene>
<evidence type="ECO:0000313" key="1">
    <source>
        <dbReference type="EMBL" id="XDQ73969.1"/>
    </source>
</evidence>
<reference evidence="1" key="1">
    <citation type="submission" date="2024-07" db="EMBL/GenBank/DDBJ databases">
        <authorList>
            <person name="Yu S.T."/>
        </authorList>
    </citation>
    <scope>NUCLEOTIDE SEQUENCE</scope>
    <source>
        <strain evidence="1">R44</strain>
    </source>
</reference>
<name>A0AB39T917_9ACTN</name>
<dbReference type="EMBL" id="CP163444">
    <property type="protein sequence ID" value="XDQ73969.1"/>
    <property type="molecule type" value="Genomic_DNA"/>
</dbReference>
<organism evidence="1">
    <name type="scientific">Streptomyces sp. R44</name>
    <dbReference type="NCBI Taxonomy" id="3238633"/>
    <lineage>
        <taxon>Bacteria</taxon>
        <taxon>Bacillati</taxon>
        <taxon>Actinomycetota</taxon>
        <taxon>Actinomycetes</taxon>
        <taxon>Kitasatosporales</taxon>
        <taxon>Streptomycetaceae</taxon>
        <taxon>Streptomyces</taxon>
    </lineage>
</organism>